<evidence type="ECO:0000256" key="11">
    <source>
        <dbReference type="ARBA" id="ARBA00023235"/>
    </source>
</evidence>
<comment type="catalytic activity">
    <reaction evidence="12 15">
        <text>Couples ATP hydrolysis with the unwinding of duplex DNA by translocating in the 3'-5' direction.</text>
        <dbReference type="EC" id="5.6.2.4"/>
    </reaction>
</comment>
<dbReference type="SUPFAM" id="SSF52540">
    <property type="entry name" value="P-loop containing nucleoside triphosphate hydrolases"/>
    <property type="match status" value="2"/>
</dbReference>
<dbReference type="GO" id="GO:0006281">
    <property type="term" value="P:DNA repair"/>
    <property type="evidence" value="ECO:0007669"/>
    <property type="project" value="UniProtKB-UniRule"/>
</dbReference>
<dbReference type="PANTHER" id="PTHR47964">
    <property type="entry name" value="ATP-DEPENDENT DNA HELICASE HOMOLOG RECG, CHLOROPLASTIC"/>
    <property type="match status" value="1"/>
</dbReference>
<evidence type="ECO:0000256" key="13">
    <source>
        <dbReference type="ARBA" id="ARBA00034808"/>
    </source>
</evidence>
<evidence type="ECO:0000256" key="3">
    <source>
        <dbReference type="ARBA" id="ARBA00022741"/>
    </source>
</evidence>
<dbReference type="OrthoDB" id="9804325at2"/>
<dbReference type="SMART" id="SM00487">
    <property type="entry name" value="DEXDc"/>
    <property type="match status" value="1"/>
</dbReference>
<dbReference type="PROSITE" id="PS51192">
    <property type="entry name" value="HELICASE_ATP_BIND_1"/>
    <property type="match status" value="1"/>
</dbReference>
<evidence type="ECO:0000256" key="5">
    <source>
        <dbReference type="ARBA" id="ARBA00022801"/>
    </source>
</evidence>
<comment type="function">
    <text evidence="15">Plays a critical role in recombination and DNA repair. Helps process Holliday junction intermediates to mature products by catalyzing branch migration. Has replication fork regression activity, unwinds stalled or blocked replication forks to make a HJ that can be resolved. Has a DNA unwinding activity characteristic of a DNA helicase with 3'-5' polarity.</text>
</comment>
<dbReference type="Proteomes" id="UP000282654">
    <property type="component" value="Unassembled WGS sequence"/>
</dbReference>
<evidence type="ECO:0000256" key="12">
    <source>
        <dbReference type="ARBA" id="ARBA00034617"/>
    </source>
</evidence>
<keyword evidence="8" id="KW-0238">DNA-binding</keyword>
<evidence type="ECO:0000256" key="6">
    <source>
        <dbReference type="ARBA" id="ARBA00022806"/>
    </source>
</evidence>
<evidence type="ECO:0000256" key="1">
    <source>
        <dbReference type="ARBA" id="ARBA00007504"/>
    </source>
</evidence>
<dbReference type="InterPro" id="IPR012340">
    <property type="entry name" value="NA-bd_OB-fold"/>
</dbReference>
<keyword evidence="3 15" id="KW-0547">Nucleotide-binding</keyword>
<protein>
    <recommendedName>
        <fullName evidence="2 15">ATP-dependent DNA helicase RecG</fullName>
        <ecNumber evidence="13 15">5.6.2.4</ecNumber>
    </recommendedName>
</protein>
<comment type="catalytic activity">
    <reaction evidence="14 15">
        <text>ATP + H2O = ADP + phosphate + H(+)</text>
        <dbReference type="Rhea" id="RHEA:13065"/>
        <dbReference type="ChEBI" id="CHEBI:15377"/>
        <dbReference type="ChEBI" id="CHEBI:15378"/>
        <dbReference type="ChEBI" id="CHEBI:30616"/>
        <dbReference type="ChEBI" id="CHEBI:43474"/>
        <dbReference type="ChEBI" id="CHEBI:456216"/>
        <dbReference type="EC" id="5.6.2.4"/>
    </reaction>
</comment>
<feature type="domain" description="Helicase C-terminal" evidence="17">
    <location>
        <begin position="456"/>
        <end position="615"/>
    </location>
</feature>
<dbReference type="SMART" id="SM00490">
    <property type="entry name" value="HELICc"/>
    <property type="match status" value="1"/>
</dbReference>
<dbReference type="NCBIfam" id="TIGR00643">
    <property type="entry name" value="recG"/>
    <property type="match status" value="1"/>
</dbReference>
<proteinExistence type="inferred from homology"/>
<dbReference type="EC" id="5.6.2.4" evidence="13 15"/>
<dbReference type="CDD" id="cd17992">
    <property type="entry name" value="DEXHc_RecG"/>
    <property type="match status" value="1"/>
</dbReference>
<keyword evidence="19" id="KW-1185">Reference proteome</keyword>
<dbReference type="InterPro" id="IPR014001">
    <property type="entry name" value="Helicase_ATP-bd"/>
</dbReference>
<comment type="caution">
    <text evidence="18">The sequence shown here is derived from an EMBL/GenBank/DDBJ whole genome shotgun (WGS) entry which is preliminary data.</text>
</comment>
<keyword evidence="7 15" id="KW-0067">ATP-binding</keyword>
<dbReference type="InterPro" id="IPR004609">
    <property type="entry name" value="ATP-dep_DNA_helicase_RecG"/>
</dbReference>
<evidence type="ECO:0000256" key="4">
    <source>
        <dbReference type="ARBA" id="ARBA00022763"/>
    </source>
</evidence>
<dbReference type="InterPro" id="IPR011545">
    <property type="entry name" value="DEAD/DEAH_box_helicase_dom"/>
</dbReference>
<dbReference type="InterPro" id="IPR033454">
    <property type="entry name" value="RecG_wedge"/>
</dbReference>
<keyword evidence="11" id="KW-0413">Isomerase</keyword>
<dbReference type="RefSeq" id="WP_123930926.1">
    <property type="nucleotide sequence ID" value="NZ_RKRE01000003.1"/>
</dbReference>
<feature type="domain" description="Helicase ATP-binding" evidence="16">
    <location>
        <begin position="276"/>
        <end position="437"/>
    </location>
</feature>
<organism evidence="18 19">
    <name type="scientific">Thermodesulfitimonas autotrophica</name>
    <dbReference type="NCBI Taxonomy" id="1894989"/>
    <lineage>
        <taxon>Bacteria</taxon>
        <taxon>Bacillati</taxon>
        <taxon>Bacillota</taxon>
        <taxon>Clostridia</taxon>
        <taxon>Thermoanaerobacterales</taxon>
        <taxon>Thermoanaerobacteraceae</taxon>
        <taxon>Thermodesulfitimonas</taxon>
    </lineage>
</organism>
<dbReference type="InterPro" id="IPR045562">
    <property type="entry name" value="RecG_dom3_C"/>
</dbReference>
<evidence type="ECO:0000256" key="8">
    <source>
        <dbReference type="ARBA" id="ARBA00023125"/>
    </source>
</evidence>
<dbReference type="Pfam" id="PF00270">
    <property type="entry name" value="DEAD"/>
    <property type="match status" value="1"/>
</dbReference>
<dbReference type="Gene3D" id="2.40.50.140">
    <property type="entry name" value="Nucleic acid-binding proteins"/>
    <property type="match status" value="1"/>
</dbReference>
<dbReference type="InterPro" id="IPR027417">
    <property type="entry name" value="P-loop_NTPase"/>
</dbReference>
<dbReference type="InterPro" id="IPR047112">
    <property type="entry name" value="RecG/Mfd"/>
</dbReference>
<reference evidence="18 19" key="1">
    <citation type="submission" date="2018-11" db="EMBL/GenBank/DDBJ databases">
        <title>Genomic Encyclopedia of Type Strains, Phase IV (KMG-IV): sequencing the most valuable type-strain genomes for metagenomic binning, comparative biology and taxonomic classification.</title>
        <authorList>
            <person name="Goeker M."/>
        </authorList>
    </citation>
    <scope>NUCLEOTIDE SEQUENCE [LARGE SCALE GENOMIC DNA]</scope>
    <source>
        <strain evidence="18 19">DSM 102936</strain>
    </source>
</reference>
<dbReference type="NCBIfam" id="NF008168">
    <property type="entry name" value="PRK10917.2-2"/>
    <property type="match status" value="1"/>
</dbReference>
<gene>
    <name evidence="18" type="ORF">EDD75_1690</name>
</gene>
<dbReference type="GO" id="GO:0016887">
    <property type="term" value="F:ATP hydrolysis activity"/>
    <property type="evidence" value="ECO:0007669"/>
    <property type="project" value="RHEA"/>
</dbReference>
<keyword evidence="9 15" id="KW-0233">DNA recombination</keyword>
<keyword evidence="4 15" id="KW-0227">DNA damage</keyword>
<dbReference type="PANTHER" id="PTHR47964:SF1">
    <property type="entry name" value="ATP-DEPENDENT DNA HELICASE HOMOLOG RECG, CHLOROPLASTIC"/>
    <property type="match status" value="1"/>
</dbReference>
<dbReference type="Pfam" id="PF19833">
    <property type="entry name" value="RecG_dom3_C"/>
    <property type="match status" value="1"/>
</dbReference>
<dbReference type="PROSITE" id="PS51194">
    <property type="entry name" value="HELICASE_CTER"/>
    <property type="match status" value="1"/>
</dbReference>
<evidence type="ECO:0000313" key="19">
    <source>
        <dbReference type="Proteomes" id="UP000282654"/>
    </source>
</evidence>
<name>A0A3N5AAE8_9THEO</name>
<dbReference type="CDD" id="cd04488">
    <property type="entry name" value="RecG_wedge_OBF"/>
    <property type="match status" value="1"/>
</dbReference>
<dbReference type="GO" id="GO:0006310">
    <property type="term" value="P:DNA recombination"/>
    <property type="evidence" value="ECO:0007669"/>
    <property type="project" value="UniProtKB-UniRule"/>
</dbReference>
<dbReference type="EMBL" id="RKRE01000003">
    <property type="protein sequence ID" value="RPF42589.1"/>
    <property type="molecule type" value="Genomic_DNA"/>
</dbReference>
<dbReference type="SUPFAM" id="SSF50249">
    <property type="entry name" value="Nucleic acid-binding proteins"/>
    <property type="match status" value="1"/>
</dbReference>
<dbReference type="GO" id="GO:0043138">
    <property type="term" value="F:3'-5' DNA helicase activity"/>
    <property type="evidence" value="ECO:0007669"/>
    <property type="project" value="UniProtKB-EC"/>
</dbReference>
<evidence type="ECO:0000259" key="16">
    <source>
        <dbReference type="PROSITE" id="PS51192"/>
    </source>
</evidence>
<evidence type="ECO:0000256" key="9">
    <source>
        <dbReference type="ARBA" id="ARBA00023172"/>
    </source>
</evidence>
<evidence type="ECO:0000256" key="10">
    <source>
        <dbReference type="ARBA" id="ARBA00023204"/>
    </source>
</evidence>
<dbReference type="GO" id="GO:0003677">
    <property type="term" value="F:DNA binding"/>
    <property type="evidence" value="ECO:0007669"/>
    <property type="project" value="UniProtKB-KW"/>
</dbReference>
<dbReference type="Pfam" id="PF00271">
    <property type="entry name" value="Helicase_C"/>
    <property type="match status" value="1"/>
</dbReference>
<dbReference type="InterPro" id="IPR001650">
    <property type="entry name" value="Helicase_C-like"/>
</dbReference>
<keyword evidence="10 15" id="KW-0234">DNA repair</keyword>
<evidence type="ECO:0000259" key="17">
    <source>
        <dbReference type="PROSITE" id="PS51194"/>
    </source>
</evidence>
<evidence type="ECO:0000313" key="18">
    <source>
        <dbReference type="EMBL" id="RPF42589.1"/>
    </source>
</evidence>
<accession>A0A3N5AAE8</accession>
<evidence type="ECO:0000256" key="7">
    <source>
        <dbReference type="ARBA" id="ARBA00022840"/>
    </source>
</evidence>
<evidence type="ECO:0000256" key="15">
    <source>
        <dbReference type="RuleBase" id="RU363016"/>
    </source>
</evidence>
<dbReference type="Gene3D" id="3.40.50.300">
    <property type="entry name" value="P-loop containing nucleotide triphosphate hydrolases"/>
    <property type="match status" value="2"/>
</dbReference>
<comment type="similarity">
    <text evidence="1 15">Belongs to the helicase family. RecG subfamily.</text>
</comment>
<dbReference type="GO" id="GO:0005524">
    <property type="term" value="F:ATP binding"/>
    <property type="evidence" value="ECO:0007669"/>
    <property type="project" value="UniProtKB-KW"/>
</dbReference>
<keyword evidence="5 15" id="KW-0378">Hydrolase</keyword>
<sequence length="686" mass="75913">MASIWEKPAQYLKGVGPQRARLLARLGIHSVGDLLYHLPRRYEDRTLCRPVKAYGEGETATAEGEVVAVQETRARSGMSVLRVALRDRWGIFYAVWFNQPYVKKVAKVGARLTVTGKVKYGFGVPEIQVAEFEAGEGDEGLSTGRIVPVYPLTEKLSQRMLRTVVFNTLKAEAASCPEILPPDLLASHGLLERGRALCAVHFPESMAEAEEARRRLVFEELFLLQVALLRHRQRVLAVEKEHRCGADGPKVRALREHLPFTLTPAQERAWREIARDMESRYPMQRLLQGDVGSGKTVVAALALAKAAENGLQGALMAPTEILAEQHYLNLRELYAAVGIEAVLLTGSTKKEERLKRLAAVANGEAAVVVGTHALIQEEVSFQRLGLVVIDEQHRFGVRQRGLLQAKGKTPDVLVMTATPIPRTLALTLYGDLDLTVIDALPPGRQPVKTVWLRPAELGRVYRFVRAEVEKGRQAYFVCPLIEESEQLAAQAASKLARELEEIFPAFRIGLLHGRLKLEERDKVMAAFRRNDVQLLVATTVVEVGVDVPNATVMVILDADRFGLAQLHQLRGRVGRGAHASYCILIAERTTPEAAARMSALTTLADGFALAEEDLRLRGPGEFFGTRQSGLPELKVANILRDHALLELARTEAARYLERDPDLVSPAGRMIKAELEARFANIKNLVS</sequence>
<dbReference type="Pfam" id="PF17191">
    <property type="entry name" value="RecG_wedge"/>
    <property type="match status" value="1"/>
</dbReference>
<dbReference type="NCBIfam" id="NF008165">
    <property type="entry name" value="PRK10917.1-3"/>
    <property type="match status" value="1"/>
</dbReference>
<evidence type="ECO:0000256" key="14">
    <source>
        <dbReference type="ARBA" id="ARBA00048988"/>
    </source>
</evidence>
<dbReference type="AlphaFoldDB" id="A0A3N5AAE8"/>
<evidence type="ECO:0000256" key="2">
    <source>
        <dbReference type="ARBA" id="ARBA00017846"/>
    </source>
</evidence>
<keyword evidence="6 15" id="KW-0347">Helicase</keyword>